<evidence type="ECO:0000313" key="2">
    <source>
        <dbReference type="Proteomes" id="UP000244893"/>
    </source>
</evidence>
<keyword evidence="2" id="KW-1185">Reference proteome</keyword>
<dbReference type="PANTHER" id="PTHR48228:SF4">
    <property type="entry name" value="BLR3030 PROTEIN"/>
    <property type="match status" value="1"/>
</dbReference>
<comment type="caution">
    <text evidence="1">The sequence shown here is derived from an EMBL/GenBank/DDBJ whole genome shotgun (WGS) entry which is preliminary data.</text>
</comment>
<organism evidence="1 2">
    <name type="scientific">Amnibacterium flavum</name>
    <dbReference type="NCBI Taxonomy" id="2173173"/>
    <lineage>
        <taxon>Bacteria</taxon>
        <taxon>Bacillati</taxon>
        <taxon>Actinomycetota</taxon>
        <taxon>Actinomycetes</taxon>
        <taxon>Micrococcales</taxon>
        <taxon>Microbacteriaceae</taxon>
        <taxon>Amnibacterium</taxon>
    </lineage>
</organism>
<dbReference type="InterPro" id="IPR050509">
    <property type="entry name" value="CoA-transferase_III"/>
</dbReference>
<gene>
    <name evidence="1" type="ORF">DDQ50_11955</name>
</gene>
<name>A0A2V1HQ16_9MICO</name>
<protein>
    <submittedName>
        <fullName evidence="1">Acyl-CoA transferase</fullName>
    </submittedName>
</protein>
<dbReference type="InterPro" id="IPR003673">
    <property type="entry name" value="CoA-Trfase_fam_III"/>
</dbReference>
<dbReference type="EMBL" id="QEOP01000002">
    <property type="protein sequence ID" value="PVZ94421.1"/>
    <property type="molecule type" value="Genomic_DNA"/>
</dbReference>
<dbReference type="OrthoDB" id="9058532at2"/>
<dbReference type="InterPro" id="IPR023606">
    <property type="entry name" value="CoA-Trfase_III_dom_1_sf"/>
</dbReference>
<keyword evidence="1" id="KW-0808">Transferase</keyword>
<reference evidence="1 2" key="1">
    <citation type="submission" date="2018-05" db="EMBL/GenBank/DDBJ databases">
        <title>Amnibacterium sp. M8JJ-5, whole genome shotgun sequence.</title>
        <authorList>
            <person name="Tuo L."/>
        </authorList>
    </citation>
    <scope>NUCLEOTIDE SEQUENCE [LARGE SCALE GENOMIC DNA]</scope>
    <source>
        <strain evidence="1 2">M8JJ-5</strain>
    </source>
</reference>
<proteinExistence type="predicted"/>
<dbReference type="Proteomes" id="UP000244893">
    <property type="component" value="Unassembled WGS sequence"/>
</dbReference>
<accession>A0A2V1HQ16</accession>
<dbReference type="AlphaFoldDB" id="A0A2V1HQ16"/>
<evidence type="ECO:0000313" key="1">
    <source>
        <dbReference type="EMBL" id="PVZ94421.1"/>
    </source>
</evidence>
<dbReference type="GO" id="GO:0016740">
    <property type="term" value="F:transferase activity"/>
    <property type="evidence" value="ECO:0007669"/>
    <property type="project" value="UniProtKB-KW"/>
</dbReference>
<dbReference type="SUPFAM" id="SSF89796">
    <property type="entry name" value="CoA-transferase family III (CaiB/BaiF)"/>
    <property type="match status" value="2"/>
</dbReference>
<dbReference type="PANTHER" id="PTHR48228">
    <property type="entry name" value="SUCCINYL-COA--D-CITRAMALATE COA-TRANSFERASE"/>
    <property type="match status" value="1"/>
</dbReference>
<dbReference type="Gene3D" id="3.40.50.10540">
    <property type="entry name" value="Crotonobetainyl-coa:carnitine coa-transferase, domain 1"/>
    <property type="match status" value="1"/>
</dbReference>
<sequence length="448" mass="47315">MTSTEQELLSEIRDALPGVDASMLVLETQGGLPGAFPVSELATAAIASAGLAAARLSGASEVTVDRQLASTWFGMTLDPIGWELPPVWDAVSGDYSTLDGWIRIHANAPRHRAAALTVLGVTESAEAVRAAVSRWTGADLEDAVVEAGGCAAVMKTADEWAHSLGGRAVSRQPVIEWRDLHSGAEERAWGTPTRPLAGVRVLDLTRVLAGPVATRFLALLGADVVRIDPPEWNEGVIPEVMLGKRSARLDLTTDAGRAAFVGLLASADAIVHGYRFGALEDLGFGLWKRQAIRPGLVDVTLDAYGWYGPLSLRRGFDSLIQMSTGIAHAGMITTGADKPVPLPVQANDQATGYLMAAALLSALACRRETGTGRAARLSLARTAQLLLDRPGAGEHGGFDRPRSELFADEVEDTAWGPARRIRVPLSIDGVTFAASGARALGGDEPRWA</sequence>
<dbReference type="RefSeq" id="WP_116756932.1">
    <property type="nucleotide sequence ID" value="NZ_JBHUEX010000001.1"/>
</dbReference>
<dbReference type="Pfam" id="PF02515">
    <property type="entry name" value="CoA_transf_3"/>
    <property type="match status" value="1"/>
</dbReference>